<dbReference type="InterPro" id="IPR036866">
    <property type="entry name" value="RibonucZ/Hydroxyglut_hydro"/>
</dbReference>
<dbReference type="Pfam" id="PF12706">
    <property type="entry name" value="Lactamase_B_2"/>
    <property type="match status" value="1"/>
</dbReference>
<accession>A0A518CLX8</accession>
<feature type="domain" description="Metallo-beta-lactamase" evidence="1">
    <location>
        <begin position="29"/>
        <end position="211"/>
    </location>
</feature>
<dbReference type="KEGG" id="plon:Pla110_19460"/>
<dbReference type="OrthoDB" id="9800940at2"/>
<evidence type="ECO:0000313" key="2">
    <source>
        <dbReference type="EMBL" id="QDU80222.1"/>
    </source>
</evidence>
<reference evidence="2 3" key="1">
    <citation type="submission" date="2019-02" db="EMBL/GenBank/DDBJ databases">
        <title>Deep-cultivation of Planctomycetes and their phenomic and genomic characterization uncovers novel biology.</title>
        <authorList>
            <person name="Wiegand S."/>
            <person name="Jogler M."/>
            <person name="Boedeker C."/>
            <person name="Pinto D."/>
            <person name="Vollmers J."/>
            <person name="Rivas-Marin E."/>
            <person name="Kohn T."/>
            <person name="Peeters S.H."/>
            <person name="Heuer A."/>
            <person name="Rast P."/>
            <person name="Oberbeckmann S."/>
            <person name="Bunk B."/>
            <person name="Jeske O."/>
            <person name="Meyerdierks A."/>
            <person name="Storesund J.E."/>
            <person name="Kallscheuer N."/>
            <person name="Luecker S."/>
            <person name="Lage O.M."/>
            <person name="Pohl T."/>
            <person name="Merkel B.J."/>
            <person name="Hornburger P."/>
            <person name="Mueller R.-W."/>
            <person name="Bruemmer F."/>
            <person name="Labrenz M."/>
            <person name="Spormann A.M."/>
            <person name="Op den Camp H."/>
            <person name="Overmann J."/>
            <person name="Amann R."/>
            <person name="Jetten M.S.M."/>
            <person name="Mascher T."/>
            <person name="Medema M.H."/>
            <person name="Devos D.P."/>
            <person name="Kaster A.-K."/>
            <person name="Ovreas L."/>
            <person name="Rohde M."/>
            <person name="Galperin M.Y."/>
            <person name="Jogler C."/>
        </authorList>
    </citation>
    <scope>NUCLEOTIDE SEQUENCE [LARGE SCALE GENOMIC DNA]</scope>
    <source>
        <strain evidence="2 3">Pla110</strain>
    </source>
</reference>
<dbReference type="Proteomes" id="UP000317178">
    <property type="component" value="Chromosome"/>
</dbReference>
<dbReference type="RefSeq" id="WP_144995440.1">
    <property type="nucleotide sequence ID" value="NZ_CP036281.1"/>
</dbReference>
<dbReference type="PANTHER" id="PTHR46018:SF2">
    <property type="entry name" value="ZINC PHOSPHODIESTERASE ELAC PROTEIN 1"/>
    <property type="match status" value="1"/>
</dbReference>
<organism evidence="2 3">
    <name type="scientific">Polystyrenella longa</name>
    <dbReference type="NCBI Taxonomy" id="2528007"/>
    <lineage>
        <taxon>Bacteria</taxon>
        <taxon>Pseudomonadati</taxon>
        <taxon>Planctomycetota</taxon>
        <taxon>Planctomycetia</taxon>
        <taxon>Planctomycetales</taxon>
        <taxon>Planctomycetaceae</taxon>
        <taxon>Polystyrenella</taxon>
    </lineage>
</organism>
<proteinExistence type="predicted"/>
<protein>
    <submittedName>
        <fullName evidence="2">Ribonuclease Z</fullName>
    </submittedName>
</protein>
<name>A0A518CLX8_9PLAN</name>
<dbReference type="InterPro" id="IPR001279">
    <property type="entry name" value="Metallo-B-lactamas"/>
</dbReference>
<dbReference type="Gene3D" id="3.60.15.10">
    <property type="entry name" value="Ribonuclease Z/Hydroxyacylglutathione hydrolase-like"/>
    <property type="match status" value="1"/>
</dbReference>
<evidence type="ECO:0000259" key="1">
    <source>
        <dbReference type="Pfam" id="PF12706"/>
    </source>
</evidence>
<evidence type="ECO:0000313" key="3">
    <source>
        <dbReference type="Proteomes" id="UP000317178"/>
    </source>
</evidence>
<dbReference type="SUPFAM" id="SSF56281">
    <property type="entry name" value="Metallo-hydrolase/oxidoreductase"/>
    <property type="match status" value="1"/>
</dbReference>
<gene>
    <name evidence="2" type="ORF">Pla110_19460</name>
</gene>
<dbReference type="AlphaFoldDB" id="A0A518CLX8"/>
<dbReference type="GO" id="GO:0042781">
    <property type="term" value="F:3'-tRNA processing endoribonuclease activity"/>
    <property type="evidence" value="ECO:0007669"/>
    <property type="project" value="TreeGrafter"/>
</dbReference>
<sequence length="244" mass="27393">MKLVCLGTGGYFPNDRRHTAGYLFPELGILFDAGSSAYRVIDCLQTDELDIFLSHAHLDHIVGLTFLLVPMHRKKIKTVRVHARAEDILAIKQHLLASQIFPVDIPFEYHEITGTVDLGKRGKVSTMPLRHPGGSLGYRIDWLDKSFAYITDTSWVNDYLEFVRGVDLLLHECYFPDGAEDLAELTGHSCTSQVTKLAKQAEVKHLGLIHIDPFRTDDDPIGIDAAQAIFPNTFVAEDNDELDF</sequence>
<dbReference type="EMBL" id="CP036281">
    <property type="protein sequence ID" value="QDU80222.1"/>
    <property type="molecule type" value="Genomic_DNA"/>
</dbReference>
<dbReference type="PANTHER" id="PTHR46018">
    <property type="entry name" value="ZINC PHOSPHODIESTERASE ELAC PROTEIN 1"/>
    <property type="match status" value="1"/>
</dbReference>
<keyword evidence="3" id="KW-1185">Reference proteome</keyword>